<evidence type="ECO:0000256" key="1">
    <source>
        <dbReference type="SAM" id="MobiDB-lite"/>
    </source>
</evidence>
<protein>
    <recommendedName>
        <fullName evidence="2">DUF5681 domain-containing protein</fullName>
    </recommendedName>
</protein>
<dbReference type="Proteomes" id="UP000198607">
    <property type="component" value="Unassembled WGS sequence"/>
</dbReference>
<accession>A0A1G7Z2Q0</accession>
<dbReference type="STRING" id="83767.SAMN05660652_01057"/>
<dbReference type="Pfam" id="PF18932">
    <property type="entry name" value="DUF5681"/>
    <property type="match status" value="1"/>
</dbReference>
<dbReference type="EMBL" id="FNCY01000003">
    <property type="protein sequence ID" value="SDH02998.1"/>
    <property type="molecule type" value="Genomic_DNA"/>
</dbReference>
<gene>
    <name evidence="3" type="ORF">SAMN05660652_01057</name>
</gene>
<proteinExistence type="predicted"/>
<dbReference type="RefSeq" id="WP_176785755.1">
    <property type="nucleotide sequence ID" value="NZ_FNCY01000003.1"/>
</dbReference>
<dbReference type="AlphaFoldDB" id="A0A1G7Z2Q0"/>
<keyword evidence="4" id="KW-1185">Reference proteome</keyword>
<evidence type="ECO:0000259" key="2">
    <source>
        <dbReference type="Pfam" id="PF18932"/>
    </source>
</evidence>
<reference evidence="3 4" key="1">
    <citation type="submission" date="2016-10" db="EMBL/GenBank/DDBJ databases">
        <authorList>
            <person name="de Groot N.N."/>
        </authorList>
    </citation>
    <scope>NUCLEOTIDE SEQUENCE [LARGE SCALE GENOMIC DNA]</scope>
    <source>
        <strain evidence="3 4">DSM 5885</strain>
    </source>
</reference>
<dbReference type="InterPro" id="IPR043736">
    <property type="entry name" value="DUF5681"/>
</dbReference>
<name>A0A1G7Z2Q0_9RHOO</name>
<sequence>MTYQIGYKRPPKEGQFSKGKSGNPKGRPKGSKNFMTLLDKELDQSIVVSENGKKKTVTRLQAMVKRLVAEALQGEKKSLLVLFDILKRSDRLDGTETVDLVPNNYEAILEAYVQRRSQLAATTSSASTKSLEKIS</sequence>
<feature type="region of interest" description="Disordered" evidence="1">
    <location>
        <begin position="1"/>
        <end position="33"/>
    </location>
</feature>
<organism evidence="3 4">
    <name type="scientific">Propionivibrio dicarboxylicus</name>
    <dbReference type="NCBI Taxonomy" id="83767"/>
    <lineage>
        <taxon>Bacteria</taxon>
        <taxon>Pseudomonadati</taxon>
        <taxon>Pseudomonadota</taxon>
        <taxon>Betaproteobacteria</taxon>
        <taxon>Rhodocyclales</taxon>
        <taxon>Rhodocyclaceae</taxon>
        <taxon>Propionivibrio</taxon>
    </lineage>
</organism>
<feature type="domain" description="DUF5681" evidence="2">
    <location>
        <begin position="12"/>
        <end position="88"/>
    </location>
</feature>
<evidence type="ECO:0000313" key="3">
    <source>
        <dbReference type="EMBL" id="SDH02998.1"/>
    </source>
</evidence>
<evidence type="ECO:0000313" key="4">
    <source>
        <dbReference type="Proteomes" id="UP000198607"/>
    </source>
</evidence>